<dbReference type="PROSITE" id="PS51755">
    <property type="entry name" value="OMPR_PHOB"/>
    <property type="match status" value="1"/>
</dbReference>
<evidence type="ECO:0000259" key="9">
    <source>
        <dbReference type="PROSITE" id="PS51755"/>
    </source>
</evidence>
<dbReference type="AlphaFoldDB" id="A0A1G7B0J4"/>
<dbReference type="InterPro" id="IPR036388">
    <property type="entry name" value="WH-like_DNA-bd_sf"/>
</dbReference>
<dbReference type="PANTHER" id="PTHR48111:SF35">
    <property type="entry name" value="TRANSCRIPTIONAL REGULATORY PROTEIN QSEB"/>
    <property type="match status" value="1"/>
</dbReference>
<dbReference type="EMBL" id="FMZC01000013">
    <property type="protein sequence ID" value="SDE20638.1"/>
    <property type="molecule type" value="Genomic_DNA"/>
</dbReference>
<evidence type="ECO:0000256" key="6">
    <source>
        <dbReference type="ARBA" id="ARBA00023125"/>
    </source>
</evidence>
<evidence type="ECO:0000256" key="8">
    <source>
        <dbReference type="PROSITE-ProRule" id="PRU01091"/>
    </source>
</evidence>
<dbReference type="Pfam" id="PF00486">
    <property type="entry name" value="Trans_reg_C"/>
    <property type="match status" value="1"/>
</dbReference>
<dbReference type="GO" id="GO:0032993">
    <property type="term" value="C:protein-DNA complex"/>
    <property type="evidence" value="ECO:0007669"/>
    <property type="project" value="TreeGrafter"/>
</dbReference>
<keyword evidence="2" id="KW-0963">Cytoplasm</keyword>
<evidence type="ECO:0000256" key="3">
    <source>
        <dbReference type="ARBA" id="ARBA00022553"/>
    </source>
</evidence>
<dbReference type="GO" id="GO:0006355">
    <property type="term" value="P:regulation of DNA-templated transcription"/>
    <property type="evidence" value="ECO:0007669"/>
    <property type="project" value="InterPro"/>
</dbReference>
<dbReference type="GO" id="GO:0005829">
    <property type="term" value="C:cytosol"/>
    <property type="evidence" value="ECO:0007669"/>
    <property type="project" value="TreeGrafter"/>
</dbReference>
<dbReference type="InterPro" id="IPR001867">
    <property type="entry name" value="OmpR/PhoB-type_DNA-bd"/>
</dbReference>
<evidence type="ECO:0000256" key="1">
    <source>
        <dbReference type="ARBA" id="ARBA00004496"/>
    </source>
</evidence>
<evidence type="ECO:0000256" key="2">
    <source>
        <dbReference type="ARBA" id="ARBA00022490"/>
    </source>
</evidence>
<dbReference type="InterPro" id="IPR039420">
    <property type="entry name" value="WalR-like"/>
</dbReference>
<dbReference type="GO" id="GO:0000976">
    <property type="term" value="F:transcription cis-regulatory region binding"/>
    <property type="evidence" value="ECO:0007669"/>
    <property type="project" value="TreeGrafter"/>
</dbReference>
<evidence type="ECO:0000256" key="4">
    <source>
        <dbReference type="ARBA" id="ARBA00023012"/>
    </source>
</evidence>
<evidence type="ECO:0000256" key="5">
    <source>
        <dbReference type="ARBA" id="ARBA00023015"/>
    </source>
</evidence>
<comment type="subcellular location">
    <subcellularLocation>
        <location evidence="1">Cytoplasm</location>
    </subcellularLocation>
</comment>
<keyword evidence="11" id="KW-1185">Reference proteome</keyword>
<dbReference type="SMART" id="SM00862">
    <property type="entry name" value="Trans_reg_C"/>
    <property type="match status" value="1"/>
</dbReference>
<proteinExistence type="predicted"/>
<dbReference type="CDD" id="cd00383">
    <property type="entry name" value="trans_reg_C"/>
    <property type="match status" value="1"/>
</dbReference>
<evidence type="ECO:0000313" key="10">
    <source>
        <dbReference type="EMBL" id="SDE20638.1"/>
    </source>
</evidence>
<keyword evidence="6 8" id="KW-0238">DNA-binding</keyword>
<keyword evidence="5" id="KW-0805">Transcription regulation</keyword>
<dbReference type="Gene3D" id="1.10.10.10">
    <property type="entry name" value="Winged helix-like DNA-binding domain superfamily/Winged helix DNA-binding domain"/>
    <property type="match status" value="1"/>
</dbReference>
<dbReference type="Proteomes" id="UP000198781">
    <property type="component" value="Unassembled WGS sequence"/>
</dbReference>
<dbReference type="SUPFAM" id="SSF46894">
    <property type="entry name" value="C-terminal effector domain of the bipartite response regulators"/>
    <property type="match status" value="1"/>
</dbReference>
<protein>
    <submittedName>
        <fullName evidence="10">DNA-binding response regulator, OmpR family, contains REC and winged-helix (WHTH) domain</fullName>
    </submittedName>
</protein>
<keyword evidence="7" id="KW-0804">Transcription</keyword>
<organism evidence="10 11">
    <name type="scientific">Paracidovorax valerianellae</name>
    <dbReference type="NCBI Taxonomy" id="187868"/>
    <lineage>
        <taxon>Bacteria</taxon>
        <taxon>Pseudomonadati</taxon>
        <taxon>Pseudomonadota</taxon>
        <taxon>Betaproteobacteria</taxon>
        <taxon>Burkholderiales</taxon>
        <taxon>Comamonadaceae</taxon>
        <taxon>Paracidovorax</taxon>
    </lineage>
</organism>
<dbReference type="OrthoDB" id="6007214at2"/>
<evidence type="ECO:0000313" key="11">
    <source>
        <dbReference type="Proteomes" id="UP000198781"/>
    </source>
</evidence>
<gene>
    <name evidence="10" type="ORF">SAMN05192589_113131</name>
</gene>
<feature type="DNA-binding region" description="OmpR/PhoB-type" evidence="8">
    <location>
        <begin position="123"/>
        <end position="221"/>
    </location>
</feature>
<dbReference type="RefSeq" id="WP_092745222.1">
    <property type="nucleotide sequence ID" value="NZ_FMZC01000013.1"/>
</dbReference>
<dbReference type="InterPro" id="IPR016032">
    <property type="entry name" value="Sig_transdc_resp-reg_C-effctor"/>
</dbReference>
<dbReference type="STRING" id="187868.SAMN05192589_113131"/>
<keyword evidence="3" id="KW-0597">Phosphoprotein</keyword>
<sequence length="237" mass="26066">MNVALLSRRSTVNQFLVELLSRGGIQAMLHVSITAFRMQVRQQAFDAVILEDCGGTLAEDLGLIKTCVSDQIPVVVVGAELHAGFGVALACGAVDYISLSRVGHDELKTRLRGHMEAQAFQAAHPIDVDGCRLDPARLCIVHGDKTVGLTHRECELACLLFSKPNQVVSLPTIIAKVWGRSVESNKRTLEQHIYKLRTKLREAGCQLRVQAAYGRGYRLLSHEGTEAVGNEYTALYW</sequence>
<evidence type="ECO:0000256" key="7">
    <source>
        <dbReference type="ARBA" id="ARBA00023163"/>
    </source>
</evidence>
<reference evidence="10 11" key="1">
    <citation type="submission" date="2016-10" db="EMBL/GenBank/DDBJ databases">
        <authorList>
            <person name="de Groot N.N."/>
        </authorList>
    </citation>
    <scope>NUCLEOTIDE SEQUENCE [LARGE SCALE GENOMIC DNA]</scope>
    <source>
        <strain evidence="10 11">DSM 16619</strain>
    </source>
</reference>
<name>A0A1G7B0J4_9BURK</name>
<dbReference type="GO" id="GO:0000156">
    <property type="term" value="F:phosphorelay response regulator activity"/>
    <property type="evidence" value="ECO:0007669"/>
    <property type="project" value="TreeGrafter"/>
</dbReference>
<keyword evidence="4" id="KW-0902">Two-component regulatory system</keyword>
<dbReference type="PANTHER" id="PTHR48111">
    <property type="entry name" value="REGULATOR OF RPOS"/>
    <property type="match status" value="1"/>
</dbReference>
<feature type="domain" description="OmpR/PhoB-type" evidence="9">
    <location>
        <begin position="123"/>
        <end position="221"/>
    </location>
</feature>
<accession>A0A1G7B0J4</accession>